<dbReference type="AlphaFoldDB" id="A0A6B0UEL5"/>
<reference evidence="2" key="1">
    <citation type="submission" date="2019-12" db="EMBL/GenBank/DDBJ databases">
        <title>An insight into the sialome of adult female Ixodes ricinus ticks feeding for 6 days.</title>
        <authorList>
            <person name="Perner J."/>
            <person name="Ribeiro J.M.C."/>
        </authorList>
    </citation>
    <scope>NUCLEOTIDE SEQUENCE</scope>
    <source>
        <strain evidence="2">Semi-engorged</strain>
        <tissue evidence="2">Salivary glands</tissue>
    </source>
</reference>
<dbReference type="EMBL" id="GIFC01005864">
    <property type="protein sequence ID" value="MXU87947.1"/>
    <property type="molecule type" value="Transcribed_RNA"/>
</dbReference>
<feature type="transmembrane region" description="Helical" evidence="1">
    <location>
        <begin position="37"/>
        <end position="56"/>
    </location>
</feature>
<organism evidence="2">
    <name type="scientific">Ixodes ricinus</name>
    <name type="common">Common tick</name>
    <name type="synonym">Acarus ricinus</name>
    <dbReference type="NCBI Taxonomy" id="34613"/>
    <lineage>
        <taxon>Eukaryota</taxon>
        <taxon>Metazoa</taxon>
        <taxon>Ecdysozoa</taxon>
        <taxon>Arthropoda</taxon>
        <taxon>Chelicerata</taxon>
        <taxon>Arachnida</taxon>
        <taxon>Acari</taxon>
        <taxon>Parasitiformes</taxon>
        <taxon>Ixodida</taxon>
        <taxon>Ixodoidea</taxon>
        <taxon>Ixodidae</taxon>
        <taxon>Ixodinae</taxon>
        <taxon>Ixodes</taxon>
    </lineage>
</organism>
<keyword evidence="1" id="KW-0472">Membrane</keyword>
<evidence type="ECO:0000313" key="2">
    <source>
        <dbReference type="EMBL" id="MXU87947.1"/>
    </source>
</evidence>
<protein>
    <submittedName>
        <fullName evidence="2">Uncharacterized protein</fullName>
    </submittedName>
</protein>
<proteinExistence type="predicted"/>
<keyword evidence="1" id="KW-0812">Transmembrane</keyword>
<evidence type="ECO:0000256" key="1">
    <source>
        <dbReference type="SAM" id="Phobius"/>
    </source>
</evidence>
<sequence>MVVLLWSMAVVGPMQLPLLVTVVVLLWWMAVVGPMQLPLLATMVGLLWWTAVVRPMQLPLLVTVLRCRCGVGSLRKESEGIASFLRRGNFMLLPRLRLT</sequence>
<accession>A0A6B0UEL5</accession>
<feature type="transmembrane region" description="Helical" evidence="1">
    <location>
        <begin position="6"/>
        <end position="30"/>
    </location>
</feature>
<keyword evidence="1" id="KW-1133">Transmembrane helix</keyword>
<name>A0A6B0UEL5_IXORI</name>